<name>A0A392SYK2_9FABA</name>
<dbReference type="Proteomes" id="UP000265520">
    <property type="component" value="Unassembled WGS sequence"/>
</dbReference>
<evidence type="ECO:0000256" key="1">
    <source>
        <dbReference type="SAM" id="Phobius"/>
    </source>
</evidence>
<organism evidence="2 3">
    <name type="scientific">Trifolium medium</name>
    <dbReference type="NCBI Taxonomy" id="97028"/>
    <lineage>
        <taxon>Eukaryota</taxon>
        <taxon>Viridiplantae</taxon>
        <taxon>Streptophyta</taxon>
        <taxon>Embryophyta</taxon>
        <taxon>Tracheophyta</taxon>
        <taxon>Spermatophyta</taxon>
        <taxon>Magnoliopsida</taxon>
        <taxon>eudicotyledons</taxon>
        <taxon>Gunneridae</taxon>
        <taxon>Pentapetalae</taxon>
        <taxon>rosids</taxon>
        <taxon>fabids</taxon>
        <taxon>Fabales</taxon>
        <taxon>Fabaceae</taxon>
        <taxon>Papilionoideae</taxon>
        <taxon>50 kb inversion clade</taxon>
        <taxon>NPAAA clade</taxon>
        <taxon>Hologalegina</taxon>
        <taxon>IRL clade</taxon>
        <taxon>Trifolieae</taxon>
        <taxon>Trifolium</taxon>
    </lineage>
</organism>
<keyword evidence="1" id="KW-0472">Membrane</keyword>
<dbReference type="GO" id="GO:0061927">
    <property type="term" value="C:TOC-TIC supercomplex I"/>
    <property type="evidence" value="ECO:0007669"/>
    <property type="project" value="TreeGrafter"/>
</dbReference>
<dbReference type="Pfam" id="PF16940">
    <property type="entry name" value="Tic110"/>
    <property type="match status" value="1"/>
</dbReference>
<evidence type="ECO:0000313" key="3">
    <source>
        <dbReference type="Proteomes" id="UP000265520"/>
    </source>
</evidence>
<comment type="caution">
    <text evidence="2">The sequence shown here is derived from an EMBL/GenBank/DDBJ whole genome shotgun (WGS) entry which is preliminary data.</text>
</comment>
<dbReference type="AlphaFoldDB" id="A0A392SYK2"/>
<feature type="transmembrane region" description="Helical" evidence="1">
    <location>
        <begin position="16"/>
        <end position="33"/>
    </location>
</feature>
<dbReference type="EMBL" id="LXQA010458537">
    <property type="protein sequence ID" value="MCI53135.1"/>
    <property type="molecule type" value="Genomic_DNA"/>
</dbReference>
<accession>A0A392SYK2</accession>
<proteinExistence type="predicted"/>
<sequence>DLAGIEHVVDKLSPPLRLATSAVVIAGAVAAGFSLGSKFGGSRNAAVGGAVALGVASGAAAYALNAAAPRVASVDLHNFVAGLDDPSMLKNEDIDG</sequence>
<keyword evidence="1" id="KW-1133">Transmembrane helix</keyword>
<keyword evidence="1" id="KW-0812">Transmembrane</keyword>
<evidence type="ECO:0000313" key="2">
    <source>
        <dbReference type="EMBL" id="MCI53135.1"/>
    </source>
</evidence>
<feature type="non-terminal residue" evidence="2">
    <location>
        <position position="96"/>
    </location>
</feature>
<dbReference type="InterPro" id="IPR031610">
    <property type="entry name" value="TIC110"/>
</dbReference>
<protein>
    <submittedName>
        <fullName evidence="2">Protein TIC110 chloroplastic-like</fullName>
    </submittedName>
</protein>
<feature type="non-terminal residue" evidence="2">
    <location>
        <position position="1"/>
    </location>
</feature>
<dbReference type="GO" id="GO:0045037">
    <property type="term" value="P:protein import into chloroplast stroma"/>
    <property type="evidence" value="ECO:0007669"/>
    <property type="project" value="TreeGrafter"/>
</dbReference>
<dbReference type="PANTHER" id="PTHR34935:SF3">
    <property type="entry name" value="PROTEIN TIC110, CHLOROPLASTIC"/>
    <property type="match status" value="1"/>
</dbReference>
<feature type="transmembrane region" description="Helical" evidence="1">
    <location>
        <begin position="45"/>
        <end position="64"/>
    </location>
</feature>
<dbReference type="PANTHER" id="PTHR34935">
    <property type="entry name" value="PROTEIN TIC110, CHLOROPLASTIC"/>
    <property type="match status" value="1"/>
</dbReference>
<reference evidence="2 3" key="1">
    <citation type="journal article" date="2018" name="Front. Plant Sci.">
        <title>Red Clover (Trifolium pratense) and Zigzag Clover (T. medium) - A Picture of Genomic Similarities and Differences.</title>
        <authorList>
            <person name="Dluhosova J."/>
            <person name="Istvanek J."/>
            <person name="Nedelnik J."/>
            <person name="Repkova J."/>
        </authorList>
    </citation>
    <scope>NUCLEOTIDE SEQUENCE [LARGE SCALE GENOMIC DNA]</scope>
    <source>
        <strain evidence="3">cv. 10/8</strain>
        <tissue evidence="2">Leaf</tissue>
    </source>
</reference>
<keyword evidence="3" id="KW-1185">Reference proteome</keyword>